<feature type="transmembrane region" description="Helical" evidence="1">
    <location>
        <begin position="6"/>
        <end position="27"/>
    </location>
</feature>
<accession>A0A3P8BBL8</accession>
<keyword evidence="4" id="KW-1185">Reference proteome</keyword>
<feature type="transmembrane region" description="Helical" evidence="1">
    <location>
        <begin position="81"/>
        <end position="110"/>
    </location>
</feature>
<dbReference type="Proteomes" id="UP000050761">
    <property type="component" value="Unassembled WGS sequence"/>
</dbReference>
<dbReference type="OrthoDB" id="5829915at2759"/>
<keyword evidence="1" id="KW-0812">Transmembrane</keyword>
<reference evidence="5" key="2">
    <citation type="submission" date="2019-09" db="UniProtKB">
        <authorList>
            <consortium name="WormBaseParasite"/>
        </authorList>
    </citation>
    <scope>IDENTIFICATION</scope>
</reference>
<feature type="transmembrane region" description="Helical" evidence="1">
    <location>
        <begin position="166"/>
        <end position="192"/>
    </location>
</feature>
<dbReference type="Pfam" id="PF10328">
    <property type="entry name" value="7TM_GPCR_Srx"/>
    <property type="match status" value="1"/>
</dbReference>
<evidence type="ECO:0000256" key="1">
    <source>
        <dbReference type="SAM" id="Phobius"/>
    </source>
</evidence>
<name>A0A183FKX9_HELPZ</name>
<evidence type="ECO:0000313" key="5">
    <source>
        <dbReference type="WBParaSite" id="HPBE_0000784601-mRNA-1"/>
    </source>
</evidence>
<sequence>MDALLILYILNLLLNTAIILLDILVMFTAIRTGEVRRQLVIQIIFLAMAMDIPVYLITMFHDVPSFILKRDILPYEVVKDVAVLFLCGQWFSQLFVLLALSFIHFVAVFAPSRFRGITPKNITTINIMIVAVGLLFTVPMYTPYCGYAFFTDGYIWYFDMSKPYTYVYWTINIVLQVLCVIAIACVDGLILWKICNLRSAFSMTKTMTVSFTNLGTNKRLRVSREMRLAINFLFLSVGFLVMTICYNLLHGNGFWYDIAMKLASNLNLSKWAIYCLGNSTIRKRVVRLFFRCDRVEPMSTNSVATKTEPLQMTTPS</sequence>
<dbReference type="InterPro" id="IPR019430">
    <property type="entry name" value="7TM_GPCR_serpentine_rcpt_Srx"/>
</dbReference>
<proteinExistence type="predicted"/>
<accession>A0A183FKX9</accession>
<evidence type="ECO:0000259" key="2">
    <source>
        <dbReference type="Pfam" id="PF10328"/>
    </source>
</evidence>
<dbReference type="WBParaSite" id="HPBE_0000784601-mRNA-1">
    <property type="protein sequence ID" value="HPBE_0000784601-mRNA-1"/>
    <property type="gene ID" value="HPBE_0000784601"/>
</dbReference>
<dbReference type="AlphaFoldDB" id="A0A183FKX9"/>
<feature type="transmembrane region" description="Helical" evidence="1">
    <location>
        <begin position="39"/>
        <end position="61"/>
    </location>
</feature>
<keyword evidence="1" id="KW-1133">Transmembrane helix</keyword>
<reference evidence="3 4" key="1">
    <citation type="submission" date="2018-11" db="EMBL/GenBank/DDBJ databases">
        <authorList>
            <consortium name="Pathogen Informatics"/>
        </authorList>
    </citation>
    <scope>NUCLEOTIDE SEQUENCE [LARGE SCALE GENOMIC DNA]</scope>
</reference>
<feature type="transmembrane region" description="Helical" evidence="1">
    <location>
        <begin position="122"/>
        <end position="141"/>
    </location>
</feature>
<protein>
    <submittedName>
        <fullName evidence="5">7TM_GPCR_Srx domain-containing protein</fullName>
    </submittedName>
</protein>
<evidence type="ECO:0000313" key="3">
    <source>
        <dbReference type="EMBL" id="VDO73838.1"/>
    </source>
</evidence>
<dbReference type="EMBL" id="UZAH01025988">
    <property type="protein sequence ID" value="VDO73838.1"/>
    <property type="molecule type" value="Genomic_DNA"/>
</dbReference>
<dbReference type="SUPFAM" id="SSF81321">
    <property type="entry name" value="Family A G protein-coupled receptor-like"/>
    <property type="match status" value="1"/>
</dbReference>
<dbReference type="Gene3D" id="1.20.1070.10">
    <property type="entry name" value="Rhodopsin 7-helix transmembrane proteins"/>
    <property type="match status" value="1"/>
</dbReference>
<feature type="transmembrane region" description="Helical" evidence="1">
    <location>
        <begin position="228"/>
        <end position="249"/>
    </location>
</feature>
<organism evidence="4 5">
    <name type="scientific">Heligmosomoides polygyrus</name>
    <name type="common">Parasitic roundworm</name>
    <dbReference type="NCBI Taxonomy" id="6339"/>
    <lineage>
        <taxon>Eukaryota</taxon>
        <taxon>Metazoa</taxon>
        <taxon>Ecdysozoa</taxon>
        <taxon>Nematoda</taxon>
        <taxon>Chromadorea</taxon>
        <taxon>Rhabditida</taxon>
        <taxon>Rhabditina</taxon>
        <taxon>Rhabditomorpha</taxon>
        <taxon>Strongyloidea</taxon>
        <taxon>Heligmosomidae</taxon>
        <taxon>Heligmosomoides</taxon>
    </lineage>
</organism>
<keyword evidence="1" id="KW-0472">Membrane</keyword>
<gene>
    <name evidence="3" type="ORF">HPBE_LOCUS7847</name>
</gene>
<evidence type="ECO:0000313" key="4">
    <source>
        <dbReference type="Proteomes" id="UP000050761"/>
    </source>
</evidence>
<feature type="domain" description="7TM GPCR serpentine receptor class x (Srx)" evidence="2">
    <location>
        <begin position="49"/>
        <end position="246"/>
    </location>
</feature>